<evidence type="ECO:0000313" key="2">
    <source>
        <dbReference type="Proteomes" id="UP000827549"/>
    </source>
</evidence>
<dbReference type="RefSeq" id="XP_062630163.1">
    <property type="nucleotide sequence ID" value="XM_062774179.1"/>
</dbReference>
<accession>A0AAF0YDW6</accession>
<gene>
    <name evidence="1" type="ORF">LOC62_05G007658</name>
</gene>
<organism evidence="1 2">
    <name type="scientific">Vanrija pseudolonga</name>
    <dbReference type="NCBI Taxonomy" id="143232"/>
    <lineage>
        <taxon>Eukaryota</taxon>
        <taxon>Fungi</taxon>
        <taxon>Dikarya</taxon>
        <taxon>Basidiomycota</taxon>
        <taxon>Agaricomycotina</taxon>
        <taxon>Tremellomycetes</taxon>
        <taxon>Trichosporonales</taxon>
        <taxon>Trichosporonaceae</taxon>
        <taxon>Vanrija</taxon>
    </lineage>
</organism>
<dbReference type="GeneID" id="87810830"/>
<sequence length="195" mass="21411">MAKAYTSFTVIGSLTPYPEAPATNKTWPADWYWSNISSSNHILAIWRDTPIVPGPGYYLTLHSDSPVANITTYAVSELFEIPLTPNRGAPATNKTWPADQYWVDFVGYDAADPKYDDPPIVPGTGYYVTLRPYDPRETNFTSFAVSELFEIRDTKKGDPSLPGGPYGPVHNAAGNLVPHLSLVLLSGAIGAWYLL</sequence>
<dbReference type="EMBL" id="CP086718">
    <property type="protein sequence ID" value="WOO84137.1"/>
    <property type="molecule type" value="Genomic_DNA"/>
</dbReference>
<dbReference type="Proteomes" id="UP000827549">
    <property type="component" value="Chromosome 5"/>
</dbReference>
<reference evidence="1" key="1">
    <citation type="submission" date="2023-10" db="EMBL/GenBank/DDBJ databases">
        <authorList>
            <person name="Noh H."/>
        </authorList>
    </citation>
    <scope>NUCLEOTIDE SEQUENCE</scope>
    <source>
        <strain evidence="1">DUCC4014</strain>
    </source>
</reference>
<dbReference type="AlphaFoldDB" id="A0AAF0YDW6"/>
<protein>
    <submittedName>
        <fullName evidence="1">Uncharacterized protein</fullName>
    </submittedName>
</protein>
<name>A0AAF0YDW6_9TREE</name>
<proteinExistence type="predicted"/>
<evidence type="ECO:0000313" key="1">
    <source>
        <dbReference type="EMBL" id="WOO84137.1"/>
    </source>
</evidence>
<keyword evidence="2" id="KW-1185">Reference proteome</keyword>